<dbReference type="Gene3D" id="3.30.450.20">
    <property type="entry name" value="PAS domain"/>
    <property type="match status" value="1"/>
</dbReference>
<dbReference type="InterPro" id="IPR001633">
    <property type="entry name" value="EAL_dom"/>
</dbReference>
<dbReference type="SUPFAM" id="SSF55073">
    <property type="entry name" value="Nucleotide cyclase"/>
    <property type="match status" value="1"/>
</dbReference>
<dbReference type="InterPro" id="IPR035919">
    <property type="entry name" value="EAL_sf"/>
</dbReference>
<keyword evidence="1" id="KW-0812">Transmembrane</keyword>
<dbReference type="Pfam" id="PF00563">
    <property type="entry name" value="EAL"/>
    <property type="match status" value="1"/>
</dbReference>
<dbReference type="NCBIfam" id="TIGR00229">
    <property type="entry name" value="sensory_box"/>
    <property type="match status" value="1"/>
</dbReference>
<sequence length="798" mass="91015">MGRLSRSLFVKQAVLTLTLAVVLSLLSSFFQVLEGVSAEKKNINRFFGDILTIVENPIAEATFRLDKTLIKQQIDSLLLNSNVARVEVKDEAGEVFVFGQSSQTHFPVSKSVADFLFPDLHSYHRSLILRKPYFKAGQLIIWPEKRVLAESFLIKHASILMYNLVKDLLFAFIISVFFYFLITHPLERLTQVFTSIEEDLDRPFPDIFSRRHRFDEFGRLYVSFARLWQKLKHTKDELERSYIHSMAVIEHAADGILLLDQEFKVVFLNTAARAMLGEQASVTLNQSAQKVLDDETFNTIKHHIDTMPPDTPLTLETLFKGAKKAIPVEIHLAQFDLQGKVEILLLVRDVTERIEAQEHIHQLAYYDPLTKLPNRQLLIDKIDDYLKHDIHEGQFGALILIDLDRFSTINDALGHNVGDKLLVRVSEELSLLERESIILARMGGDEFAFFVMGMDKQTEVEGFIKAFAQKVLVLCATSQEIDQHSMHISASIGVMLFSGQNWQVETIVKQADTALYRAKEAGRNTYVIYENTMQAISDLRLEKEKSLHRAIELGLFELYYQPQVNNLGELIGAEALIRWDDGERGFISPSEFIPLAEELGLIVDIGSWVMDTAFSQVSTWLEDGIWLPSWRMSINVSPVQFQQYGFLAMLKEKIDKYQLPTCCVDLEITENMLLTDLDSSLEKMKLIREMGVHLSVDDFGTGYSSLKYLKILPINRLKIDQSFVRDLLDDKGDEAIVFSIIALSKAFNVSVLAEGVESVAQFERLQEIGCYFYQGYLFSRPVSSSQFVNECVHGLKMN</sequence>
<dbReference type="PANTHER" id="PTHR44757:SF2">
    <property type="entry name" value="BIOFILM ARCHITECTURE MAINTENANCE PROTEIN MBAA"/>
    <property type="match status" value="1"/>
</dbReference>
<reference evidence="4 5" key="1">
    <citation type="submission" date="2016-06" db="EMBL/GenBank/DDBJ databases">
        <authorList>
            <person name="Kjaerup R.B."/>
            <person name="Dalgaard T.S."/>
            <person name="Juul-Madsen H.R."/>
        </authorList>
    </citation>
    <scope>NUCLEOTIDE SEQUENCE [LARGE SCALE GENOMIC DNA]</scope>
    <source>
        <strain evidence="4 5">CECT 8886</strain>
    </source>
</reference>
<feature type="transmembrane region" description="Helical" evidence="1">
    <location>
        <begin position="12"/>
        <end position="33"/>
    </location>
</feature>
<evidence type="ECO:0000313" key="5">
    <source>
        <dbReference type="Proteomes" id="UP000092544"/>
    </source>
</evidence>
<dbReference type="Proteomes" id="UP000092544">
    <property type="component" value="Unassembled WGS sequence"/>
</dbReference>
<accession>A0A1A8TQY9</accession>
<dbReference type="OrthoDB" id="9804951at2"/>
<dbReference type="STRING" id="1792290.MSP8886_03421"/>
<dbReference type="CDD" id="cd01949">
    <property type="entry name" value="GGDEF"/>
    <property type="match status" value="1"/>
</dbReference>
<dbReference type="InterPro" id="IPR000014">
    <property type="entry name" value="PAS"/>
</dbReference>
<dbReference type="SMART" id="SM00052">
    <property type="entry name" value="EAL"/>
    <property type="match status" value="1"/>
</dbReference>
<feature type="domain" description="GGDEF" evidence="3">
    <location>
        <begin position="394"/>
        <end position="531"/>
    </location>
</feature>
<protein>
    <submittedName>
        <fullName evidence="4">Phytochrome-like protein cph2</fullName>
    </submittedName>
</protein>
<dbReference type="InterPro" id="IPR052155">
    <property type="entry name" value="Biofilm_reg_signaling"/>
</dbReference>
<keyword evidence="5" id="KW-1185">Reference proteome</keyword>
<dbReference type="InterPro" id="IPR043128">
    <property type="entry name" value="Rev_trsase/Diguanyl_cyclase"/>
</dbReference>
<keyword evidence="1" id="KW-0472">Membrane</keyword>
<evidence type="ECO:0000259" key="3">
    <source>
        <dbReference type="PROSITE" id="PS50887"/>
    </source>
</evidence>
<dbReference type="Gene3D" id="3.20.20.450">
    <property type="entry name" value="EAL domain"/>
    <property type="match status" value="1"/>
</dbReference>
<dbReference type="InterPro" id="IPR029787">
    <property type="entry name" value="Nucleotide_cyclase"/>
</dbReference>
<evidence type="ECO:0000256" key="1">
    <source>
        <dbReference type="SAM" id="Phobius"/>
    </source>
</evidence>
<dbReference type="PANTHER" id="PTHR44757">
    <property type="entry name" value="DIGUANYLATE CYCLASE DGCP"/>
    <property type="match status" value="1"/>
</dbReference>
<dbReference type="RefSeq" id="WP_067018630.1">
    <property type="nucleotide sequence ID" value="NZ_FLOB01000010.1"/>
</dbReference>
<evidence type="ECO:0000259" key="2">
    <source>
        <dbReference type="PROSITE" id="PS50883"/>
    </source>
</evidence>
<dbReference type="PROSITE" id="PS50887">
    <property type="entry name" value="GGDEF"/>
    <property type="match status" value="1"/>
</dbReference>
<feature type="domain" description="EAL" evidence="2">
    <location>
        <begin position="540"/>
        <end position="795"/>
    </location>
</feature>
<dbReference type="NCBIfam" id="TIGR00254">
    <property type="entry name" value="GGDEF"/>
    <property type="match status" value="1"/>
</dbReference>
<dbReference type="InterPro" id="IPR035965">
    <property type="entry name" value="PAS-like_dom_sf"/>
</dbReference>
<feature type="transmembrane region" description="Helical" evidence="1">
    <location>
        <begin position="164"/>
        <end position="182"/>
    </location>
</feature>
<organism evidence="4 5">
    <name type="scientific">Marinomonas spartinae</name>
    <dbReference type="NCBI Taxonomy" id="1792290"/>
    <lineage>
        <taxon>Bacteria</taxon>
        <taxon>Pseudomonadati</taxon>
        <taxon>Pseudomonadota</taxon>
        <taxon>Gammaproteobacteria</taxon>
        <taxon>Oceanospirillales</taxon>
        <taxon>Oceanospirillaceae</taxon>
        <taxon>Marinomonas</taxon>
    </lineage>
</organism>
<keyword evidence="1" id="KW-1133">Transmembrane helix</keyword>
<dbReference type="AlphaFoldDB" id="A0A1A8TQY9"/>
<name>A0A1A8TQY9_9GAMM</name>
<dbReference type="Pfam" id="PF00990">
    <property type="entry name" value="GGDEF"/>
    <property type="match status" value="1"/>
</dbReference>
<dbReference type="InterPro" id="IPR000160">
    <property type="entry name" value="GGDEF_dom"/>
</dbReference>
<dbReference type="Pfam" id="PF13426">
    <property type="entry name" value="PAS_9"/>
    <property type="match status" value="1"/>
</dbReference>
<dbReference type="Gene3D" id="3.30.70.270">
    <property type="match status" value="1"/>
</dbReference>
<dbReference type="SUPFAM" id="SSF55785">
    <property type="entry name" value="PYP-like sensor domain (PAS domain)"/>
    <property type="match status" value="1"/>
</dbReference>
<dbReference type="SUPFAM" id="SSF141868">
    <property type="entry name" value="EAL domain-like"/>
    <property type="match status" value="1"/>
</dbReference>
<dbReference type="CDD" id="cd01948">
    <property type="entry name" value="EAL"/>
    <property type="match status" value="1"/>
</dbReference>
<dbReference type="Gene3D" id="6.10.340.10">
    <property type="match status" value="1"/>
</dbReference>
<gene>
    <name evidence="4" type="primary">cph2_10</name>
    <name evidence="4" type="ORF">MSP8886_03421</name>
</gene>
<dbReference type="PROSITE" id="PS50883">
    <property type="entry name" value="EAL"/>
    <property type="match status" value="1"/>
</dbReference>
<dbReference type="EMBL" id="FLOB01000010">
    <property type="protein sequence ID" value="SBS35598.1"/>
    <property type="molecule type" value="Genomic_DNA"/>
</dbReference>
<proteinExistence type="predicted"/>
<evidence type="ECO:0000313" key="4">
    <source>
        <dbReference type="EMBL" id="SBS35598.1"/>
    </source>
</evidence>
<dbReference type="SMART" id="SM00267">
    <property type="entry name" value="GGDEF"/>
    <property type="match status" value="1"/>
</dbReference>